<reference evidence="1 2" key="1">
    <citation type="submission" date="2015-02" db="EMBL/GenBank/DDBJ databases">
        <title>Complete genome of a baculovirus isolated from a medical interest larvae: lLonomia obliqua (Lepidoptera: Saturniidae).</title>
        <authorList>
            <person name="Clara A.-S.W."/>
            <person name="Daniel A.-A.M.P."/>
            <person name="Miguel A.S."/>
            <person name="Jhon F.E.A."/>
            <person name="Fabricio M.S."/>
            <person name="Jose W.L.C."/>
            <person name="Bergmann R.M."/>
            <person name="Fernando M.L."/>
        </authorList>
    </citation>
    <scope>NUCLEOTIDE SEQUENCE [LARGE SCALE GENOMIC DNA]</scope>
    <source>
        <strain evidence="1">SP/2000</strain>
    </source>
</reference>
<protein>
    <recommendedName>
        <fullName evidence="3">RING-type domain-containing protein</fullName>
    </recommendedName>
</protein>
<gene>
    <name evidence="1" type="primary">Orf-102</name>
</gene>
<evidence type="ECO:0008006" key="3">
    <source>
        <dbReference type="Google" id="ProtNLM"/>
    </source>
</evidence>
<dbReference type="Proteomes" id="UP000297030">
    <property type="component" value="Segment"/>
</dbReference>
<sequence length="129" mass="15116">MIYYNKIKFLPSTAVPLYDTRVDKHGCKIFIVRRYNKNIIDFSRIRSRTLQTIVKNENMPCDTNCDIIFPISSSCLKCKRSFALYSAVTYFHCGHSCLCIDCDEIYSNDNNKCIKCKTGVVYKLMYKKY</sequence>
<keyword evidence="2" id="KW-1185">Reference proteome</keyword>
<dbReference type="RefSeq" id="YP_009666464.1">
    <property type="nucleotide sequence ID" value="NC_043520.1"/>
</dbReference>
<evidence type="ECO:0000313" key="2">
    <source>
        <dbReference type="Proteomes" id="UP000297030"/>
    </source>
</evidence>
<name>A0A126FCH0_9ABAC</name>
<accession>A0A126FCH0</accession>
<dbReference type="EMBL" id="KP763670">
    <property type="protein sequence ID" value="AKN81065.1"/>
    <property type="molecule type" value="Genomic_DNA"/>
</dbReference>
<proteinExistence type="predicted"/>
<organism evidence="1 2">
    <name type="scientific">Lonomia obliqua multiple nucleopolyhedrovirus</name>
    <dbReference type="NCBI Taxonomy" id="134394"/>
    <lineage>
        <taxon>Viruses</taxon>
        <taxon>Viruses incertae sedis</taxon>
        <taxon>Naldaviricetes</taxon>
        <taxon>Lefavirales</taxon>
        <taxon>Baculoviridae</taxon>
        <taxon>Alphabaculovirus</taxon>
        <taxon>Alphabaculovirus lonobliquae</taxon>
        <taxon>Lonomia obliqua nucleopolyhedrovirus</taxon>
    </lineage>
</organism>
<dbReference type="GeneID" id="40526734"/>
<evidence type="ECO:0000313" key="1">
    <source>
        <dbReference type="EMBL" id="AKN81065.1"/>
    </source>
</evidence>
<dbReference type="KEGG" id="vg:40526734"/>